<dbReference type="EMBL" id="CP003364">
    <property type="protein sequence ID" value="AGA28478.1"/>
    <property type="molecule type" value="Genomic_DNA"/>
</dbReference>
<dbReference type="HOGENOM" id="CLU_3358520_0_0_0"/>
<dbReference type="AlphaFoldDB" id="L0DI41"/>
<dbReference type="Proteomes" id="UP000010798">
    <property type="component" value="Chromosome"/>
</dbReference>
<keyword evidence="2" id="KW-1185">Reference proteome</keyword>
<evidence type="ECO:0000313" key="2">
    <source>
        <dbReference type="Proteomes" id="UP000010798"/>
    </source>
</evidence>
<reference evidence="1 2" key="1">
    <citation type="submission" date="2012-02" db="EMBL/GenBank/DDBJ databases">
        <title>Complete sequence of chromosome of Singulisphaera acidiphila DSM 18658.</title>
        <authorList>
            <consortium name="US DOE Joint Genome Institute (JGI-PGF)"/>
            <person name="Lucas S."/>
            <person name="Copeland A."/>
            <person name="Lapidus A."/>
            <person name="Glavina del Rio T."/>
            <person name="Dalin E."/>
            <person name="Tice H."/>
            <person name="Bruce D."/>
            <person name="Goodwin L."/>
            <person name="Pitluck S."/>
            <person name="Peters L."/>
            <person name="Ovchinnikova G."/>
            <person name="Chertkov O."/>
            <person name="Kyrpides N."/>
            <person name="Mavromatis K."/>
            <person name="Ivanova N."/>
            <person name="Brettin T."/>
            <person name="Detter J.C."/>
            <person name="Han C."/>
            <person name="Larimer F."/>
            <person name="Land M."/>
            <person name="Hauser L."/>
            <person name="Markowitz V."/>
            <person name="Cheng J.-F."/>
            <person name="Hugenholtz P."/>
            <person name="Woyke T."/>
            <person name="Wu D."/>
            <person name="Tindall B."/>
            <person name="Pomrenke H."/>
            <person name="Brambilla E."/>
            <person name="Klenk H.-P."/>
            <person name="Eisen J.A."/>
        </authorList>
    </citation>
    <scope>NUCLEOTIDE SEQUENCE [LARGE SCALE GENOMIC DNA]</scope>
    <source>
        <strain evidence="2">ATCC BAA-1392 / DSM 18658 / VKM B-2454 / MOB10</strain>
    </source>
</reference>
<proteinExistence type="predicted"/>
<accession>L0DI41</accession>
<dbReference type="KEGG" id="saci:Sinac_4279"/>
<sequence length="36" mass="4249">MIDPQASNYTDPHVFKKYTHLAAWRSDRFYNGFLAS</sequence>
<organism evidence="1 2">
    <name type="scientific">Singulisphaera acidiphila (strain ATCC BAA-1392 / DSM 18658 / VKM B-2454 / MOB10)</name>
    <dbReference type="NCBI Taxonomy" id="886293"/>
    <lineage>
        <taxon>Bacteria</taxon>
        <taxon>Pseudomonadati</taxon>
        <taxon>Planctomycetota</taxon>
        <taxon>Planctomycetia</taxon>
        <taxon>Isosphaerales</taxon>
        <taxon>Isosphaeraceae</taxon>
        <taxon>Singulisphaera</taxon>
    </lineage>
</organism>
<name>L0DI41_SINAD</name>
<protein>
    <submittedName>
        <fullName evidence="1">Uncharacterized protein</fullName>
    </submittedName>
</protein>
<gene>
    <name evidence="1" type="ordered locus">Sinac_4279</name>
</gene>
<evidence type="ECO:0000313" key="1">
    <source>
        <dbReference type="EMBL" id="AGA28478.1"/>
    </source>
</evidence>